<dbReference type="AlphaFoldDB" id="A0A7L7KPK8"/>
<keyword evidence="3" id="KW-1185">Reference proteome</keyword>
<organism evidence="2 3">
    <name type="scientific">Candidatus Xianfuyuplasma coldseepsis</name>
    <dbReference type="NCBI Taxonomy" id="2782163"/>
    <lineage>
        <taxon>Bacteria</taxon>
        <taxon>Bacillati</taxon>
        <taxon>Mycoplasmatota</taxon>
        <taxon>Mollicutes</taxon>
        <taxon>Candidatus Izemoplasmatales</taxon>
        <taxon>Candidatus Izemoplasmataceae</taxon>
        <taxon>Candidatus Xianfuyuplasma</taxon>
    </lineage>
</organism>
<reference evidence="2 3" key="1">
    <citation type="submission" date="2020-02" db="EMBL/GenBank/DDBJ databases">
        <authorList>
            <person name="Zheng R.K."/>
            <person name="Sun C.M."/>
        </authorList>
    </citation>
    <scope>NUCLEOTIDE SEQUENCE [LARGE SCALE GENOMIC DNA]</scope>
    <source>
        <strain evidence="3">zrk13</strain>
    </source>
</reference>
<dbReference type="RefSeq" id="WP_258878340.1">
    <property type="nucleotide sequence ID" value="NZ_CP048914.1"/>
</dbReference>
<feature type="transmembrane region" description="Helical" evidence="1">
    <location>
        <begin position="54"/>
        <end position="75"/>
    </location>
</feature>
<keyword evidence="1" id="KW-0812">Transmembrane</keyword>
<proteinExistence type="predicted"/>
<evidence type="ECO:0000313" key="2">
    <source>
        <dbReference type="EMBL" id="QMS84721.1"/>
    </source>
</evidence>
<keyword evidence="1" id="KW-0472">Membrane</keyword>
<name>A0A7L7KPK8_9MOLU</name>
<dbReference type="EMBL" id="CP048914">
    <property type="protein sequence ID" value="QMS84721.1"/>
    <property type="molecule type" value="Genomic_DNA"/>
</dbReference>
<feature type="transmembrane region" description="Helical" evidence="1">
    <location>
        <begin position="30"/>
        <end position="48"/>
    </location>
</feature>
<evidence type="ECO:0000256" key="1">
    <source>
        <dbReference type="SAM" id="Phobius"/>
    </source>
</evidence>
<keyword evidence="1" id="KW-1133">Transmembrane helix</keyword>
<dbReference type="Proteomes" id="UP000514720">
    <property type="component" value="Chromosome"/>
</dbReference>
<accession>A0A7L7KPK8</accession>
<gene>
    <name evidence="2" type="ORF">G4Z02_02785</name>
</gene>
<evidence type="ECO:0008006" key="4">
    <source>
        <dbReference type="Google" id="ProtNLM"/>
    </source>
</evidence>
<evidence type="ECO:0000313" key="3">
    <source>
        <dbReference type="Proteomes" id="UP000514720"/>
    </source>
</evidence>
<sequence length="292" mass="34052">MNSYTTYDSVISTINELRVEMNRKAKKQFTFSYTIIFLVVIILSIVLYSTGLEWYVPISVMGSSIFLMVLIYFIAATTRNNKLKNEYLNQELMNLYNSQHDMDYIYEYKANVDKQFNIDMGLFTRHASISSKFVITSGLNNDAKYNIFRCTMTTSDGKNTTTHFDGFYIRIPIDNIPRQQLRSKGKPHIKGIKMTRLGEYEDKIFVPEDQPTTHPDSILYSIFQAIPRTFETHSYYVASDLKEVAVAISLKHKFKLPKELDYQSLQEYSEPLFELLRFADEVAHQILEGEYE</sequence>
<protein>
    <recommendedName>
        <fullName evidence="4">DUF3137 domain-containing protein</fullName>
    </recommendedName>
</protein>
<dbReference type="KEGG" id="xcl:G4Z02_02785"/>